<reference evidence="1 2" key="1">
    <citation type="submission" date="2018-11" db="EMBL/GenBank/DDBJ databases">
        <title>Paraburkholderia sp. DHOA04, isolated from soil.</title>
        <authorList>
            <person name="Gao Z.-H."/>
            <person name="Qiu L.-H."/>
            <person name="Fu J.-C."/>
        </authorList>
    </citation>
    <scope>NUCLEOTIDE SEQUENCE [LARGE SCALE GENOMIC DNA]</scope>
    <source>
        <strain evidence="1 2">DHOA04</strain>
    </source>
</reference>
<keyword evidence="2" id="KW-1185">Reference proteome</keyword>
<dbReference type="EMBL" id="RQIS01000001">
    <property type="protein sequence ID" value="RQH10060.1"/>
    <property type="molecule type" value="Genomic_DNA"/>
</dbReference>
<accession>A0A3N6Q4C1</accession>
<proteinExistence type="predicted"/>
<gene>
    <name evidence="1" type="ORF">D1Y85_02710</name>
</gene>
<dbReference type="RefSeq" id="WP_124149457.1">
    <property type="nucleotide sequence ID" value="NZ_RQIS01000001.1"/>
</dbReference>
<dbReference type="Proteomes" id="UP000272778">
    <property type="component" value="Unassembled WGS sequence"/>
</dbReference>
<comment type="caution">
    <text evidence="1">The sequence shown here is derived from an EMBL/GenBank/DDBJ whole genome shotgun (WGS) entry which is preliminary data.</text>
</comment>
<evidence type="ECO:0000313" key="1">
    <source>
        <dbReference type="EMBL" id="RQH10060.1"/>
    </source>
</evidence>
<organism evidence="1 2">
    <name type="scientific">Paraburkholderia dinghuensis</name>
    <dbReference type="NCBI Taxonomy" id="2305225"/>
    <lineage>
        <taxon>Bacteria</taxon>
        <taxon>Pseudomonadati</taxon>
        <taxon>Pseudomonadota</taxon>
        <taxon>Betaproteobacteria</taxon>
        <taxon>Burkholderiales</taxon>
        <taxon>Burkholderiaceae</taxon>
        <taxon>Paraburkholderia</taxon>
    </lineage>
</organism>
<dbReference type="AlphaFoldDB" id="A0A3N6Q4C1"/>
<sequence>MSVTTETRALRRQLNALAVRPDWALLTRHDLLRDKPASTLAGRVWWRIRRLLASGGLMAPHVTPYPWLPTLKHRVVAADVKTLVIWAPAANRDELRAACEGFSKKLSKQDSPVPVLVTEVADFAFYSRLGWLVEYLPELSGDGPCYRQRKQAYLAWRYCDACIVPLSAGLASESDWHALLKLSGK</sequence>
<dbReference type="OrthoDB" id="9003732at2"/>
<evidence type="ECO:0000313" key="2">
    <source>
        <dbReference type="Proteomes" id="UP000272778"/>
    </source>
</evidence>
<protein>
    <submittedName>
        <fullName evidence="1">Uncharacterized protein</fullName>
    </submittedName>
</protein>
<name>A0A3N6Q4C1_9BURK</name>